<evidence type="ECO:0000256" key="6">
    <source>
        <dbReference type="ARBA" id="ARBA00023235"/>
    </source>
</evidence>
<evidence type="ECO:0000256" key="1">
    <source>
        <dbReference type="ARBA" id="ARBA00001946"/>
    </source>
</evidence>
<organism evidence="12 13">
    <name type="scientific">Francisella persica ATCC VR-331</name>
    <dbReference type="NCBI Taxonomy" id="1086726"/>
    <lineage>
        <taxon>Bacteria</taxon>
        <taxon>Pseudomonadati</taxon>
        <taxon>Pseudomonadota</taxon>
        <taxon>Gammaproteobacteria</taxon>
        <taxon>Thiotrichales</taxon>
        <taxon>Francisellaceae</taxon>
        <taxon>Francisella</taxon>
    </lineage>
</organism>
<dbReference type="InterPro" id="IPR005844">
    <property type="entry name" value="A-D-PHexomutase_a/b/a-I"/>
</dbReference>
<protein>
    <submittedName>
        <fullName evidence="12">Phosphomannomutase</fullName>
    </submittedName>
</protein>
<evidence type="ECO:0000259" key="11">
    <source>
        <dbReference type="Pfam" id="PF02880"/>
    </source>
</evidence>
<comment type="similarity">
    <text evidence="2 7">Belongs to the phosphohexose mutase family.</text>
</comment>
<accession>A0AAC8VDD3</accession>
<evidence type="ECO:0000259" key="9">
    <source>
        <dbReference type="Pfam" id="PF02878"/>
    </source>
</evidence>
<evidence type="ECO:0000313" key="12">
    <source>
        <dbReference type="EMBL" id="ALB01378.1"/>
    </source>
</evidence>
<dbReference type="InterPro" id="IPR005845">
    <property type="entry name" value="A-D-PHexomutase_a/b/a-II"/>
</dbReference>
<dbReference type="PANTHER" id="PTHR42946:SF1">
    <property type="entry name" value="PHOSPHOGLUCOMUTASE (ALPHA-D-GLUCOSE-1,6-BISPHOSPHATE-DEPENDENT)"/>
    <property type="match status" value="1"/>
</dbReference>
<evidence type="ECO:0000256" key="2">
    <source>
        <dbReference type="ARBA" id="ARBA00010231"/>
    </source>
</evidence>
<dbReference type="GO" id="GO:0006048">
    <property type="term" value="P:UDP-N-acetylglucosamine biosynthetic process"/>
    <property type="evidence" value="ECO:0007669"/>
    <property type="project" value="TreeGrafter"/>
</dbReference>
<feature type="domain" description="Alpha-D-phosphohexomutase alpha/beta/alpha" evidence="9">
    <location>
        <begin position="15"/>
        <end position="141"/>
    </location>
</feature>
<evidence type="ECO:0000256" key="5">
    <source>
        <dbReference type="ARBA" id="ARBA00022842"/>
    </source>
</evidence>
<evidence type="ECO:0000313" key="13">
    <source>
        <dbReference type="Proteomes" id="UP000242800"/>
    </source>
</evidence>
<feature type="domain" description="Alpha-D-phosphohexomutase alpha/beta/alpha" evidence="10">
    <location>
        <begin position="173"/>
        <end position="270"/>
    </location>
</feature>
<dbReference type="InterPro" id="IPR036900">
    <property type="entry name" value="A-D-PHexomutase_C_sf"/>
</dbReference>
<gene>
    <name evidence="12" type="ORF">ACH24_00930</name>
</gene>
<dbReference type="InterPro" id="IPR005843">
    <property type="entry name" value="A-D-PHexomutase_C"/>
</dbReference>
<dbReference type="AlphaFoldDB" id="A0AAC8VDD3"/>
<dbReference type="GO" id="GO:0004615">
    <property type="term" value="F:phosphomannomutase activity"/>
    <property type="evidence" value="ECO:0007669"/>
    <property type="project" value="TreeGrafter"/>
</dbReference>
<evidence type="ECO:0000256" key="7">
    <source>
        <dbReference type="RuleBase" id="RU004326"/>
    </source>
</evidence>
<dbReference type="InterPro" id="IPR050060">
    <property type="entry name" value="Phosphoglucosamine_mutase"/>
</dbReference>
<proteinExistence type="inferred from homology"/>
<dbReference type="PROSITE" id="PS00710">
    <property type="entry name" value="PGM_PMM"/>
    <property type="match status" value="1"/>
</dbReference>
<evidence type="ECO:0000259" key="8">
    <source>
        <dbReference type="Pfam" id="PF00408"/>
    </source>
</evidence>
<dbReference type="Pfam" id="PF02878">
    <property type="entry name" value="PGM_PMM_I"/>
    <property type="match status" value="1"/>
</dbReference>
<evidence type="ECO:0000256" key="4">
    <source>
        <dbReference type="ARBA" id="ARBA00022723"/>
    </source>
</evidence>
<dbReference type="InterPro" id="IPR005846">
    <property type="entry name" value="A-D-PHexomutase_a/b/a-III"/>
</dbReference>
<keyword evidence="4 7" id="KW-0479">Metal-binding</keyword>
<dbReference type="GO" id="GO:0005829">
    <property type="term" value="C:cytosol"/>
    <property type="evidence" value="ECO:0007669"/>
    <property type="project" value="TreeGrafter"/>
</dbReference>
<dbReference type="GO" id="GO:0000287">
    <property type="term" value="F:magnesium ion binding"/>
    <property type="evidence" value="ECO:0007669"/>
    <property type="project" value="InterPro"/>
</dbReference>
<dbReference type="Pfam" id="PF02880">
    <property type="entry name" value="PGM_PMM_III"/>
    <property type="match status" value="1"/>
</dbReference>
<sequence length="506" mass="56123">MEKVVIKDVITSSGVKFGTSGVRGLVVAMTDKICWLYTKAFIQFLEQKYSMSKGVKVAIAHDLRESSPRITKAVIKAVIDSDYEPVYCGEIPSPAVMLYGISNEIPSVMVTGSHIPEDRNGIKFNTPYGEVLKEDEEMIVSQAIILGEGIFDKNDMFLQKTELPKVCNQAHFQYVERYIDFFPKNCLTGKAIGLYEHSSVGRKIVKEILEKLGAKVILLGFSEKFVSVDTEAIRQEDVRLAKQWASEYKIDSIVSTDGDADRPLVSDESGNWLKGDILGVLTAKYLQANVVATPVSSNTMAEKIGYFNNVIRTKIGSPYVIAAMNELLSNNQNTVVGYEANGGFMLASDISRDGKELKALVTRDAVIPILAVIMLSIDSNKTISELLFDLPPRYTASSKIDDFTTDKNQEILKSILVSESGLLNKFILEYFDGNNSIESIDTTDGVRVTLANQDIVHLRPSGNAPELRCYTEAANEECAKKLNQCCVDLINNYLNKKRSNFVNSYK</sequence>
<keyword evidence="6" id="KW-0413">Isomerase</keyword>
<name>A0AAC8VDD3_9GAMM</name>
<dbReference type="Pfam" id="PF00408">
    <property type="entry name" value="PGM_PMM_IV"/>
    <property type="match status" value="1"/>
</dbReference>
<dbReference type="GO" id="GO:0008966">
    <property type="term" value="F:phosphoglucosamine mutase activity"/>
    <property type="evidence" value="ECO:0007669"/>
    <property type="project" value="TreeGrafter"/>
</dbReference>
<reference evidence="12 13" key="1">
    <citation type="journal article" date="2016" name="Int. J. Syst. Evol. Microbiol.">
        <title>Reclassification of Wolbachia persica as Francisella persica comb. nov. and emended description of the family Francisellaceae.</title>
        <authorList>
            <person name="Larson M.A."/>
            <person name="Nalbantoglu U."/>
            <person name="Sayood K."/>
            <person name="Zentz E.B."/>
            <person name="Cer R.Z."/>
            <person name="Iwen P.C."/>
            <person name="Francesconi S.C."/>
            <person name="Bishop-Lilly K.A."/>
            <person name="Mokashi V.P."/>
            <person name="Sjostedt A."/>
            <person name="Hinrichs S.H."/>
        </authorList>
    </citation>
    <scope>NUCLEOTIDE SEQUENCE [LARGE SCALE GENOMIC DNA]</scope>
    <source>
        <strain evidence="12 13">FSC845</strain>
    </source>
</reference>
<dbReference type="InterPro" id="IPR016055">
    <property type="entry name" value="A-D-PHexomutase_a/b/a-I/II/III"/>
</dbReference>
<evidence type="ECO:0000259" key="10">
    <source>
        <dbReference type="Pfam" id="PF02879"/>
    </source>
</evidence>
<dbReference type="Proteomes" id="UP000242800">
    <property type="component" value="Chromosome"/>
</dbReference>
<dbReference type="SUPFAM" id="SSF53738">
    <property type="entry name" value="Phosphoglucomutase, first 3 domains"/>
    <property type="match status" value="3"/>
</dbReference>
<dbReference type="SUPFAM" id="SSF55957">
    <property type="entry name" value="Phosphoglucomutase, C-terminal domain"/>
    <property type="match status" value="1"/>
</dbReference>
<dbReference type="RefSeq" id="WP_064460794.1">
    <property type="nucleotide sequence ID" value="NZ_CP012505.1"/>
</dbReference>
<dbReference type="CDD" id="cd03088">
    <property type="entry name" value="ManB"/>
    <property type="match status" value="1"/>
</dbReference>
<keyword evidence="5 7" id="KW-0460">Magnesium</keyword>
<dbReference type="Pfam" id="PF02879">
    <property type="entry name" value="PGM_PMM_II"/>
    <property type="match status" value="1"/>
</dbReference>
<evidence type="ECO:0000256" key="3">
    <source>
        <dbReference type="ARBA" id="ARBA00022553"/>
    </source>
</evidence>
<dbReference type="GO" id="GO:0009252">
    <property type="term" value="P:peptidoglycan biosynthetic process"/>
    <property type="evidence" value="ECO:0007669"/>
    <property type="project" value="TreeGrafter"/>
</dbReference>
<dbReference type="Gene3D" id="3.40.120.10">
    <property type="entry name" value="Alpha-D-Glucose-1,6-Bisphosphate, subunit A, domain 3"/>
    <property type="match status" value="3"/>
</dbReference>
<dbReference type="InterPro" id="IPR016066">
    <property type="entry name" value="A-D-PHexomutase_CS"/>
</dbReference>
<dbReference type="PANTHER" id="PTHR42946">
    <property type="entry name" value="PHOSPHOHEXOSE MUTASE"/>
    <property type="match status" value="1"/>
</dbReference>
<comment type="cofactor">
    <cofactor evidence="1">
        <name>Mg(2+)</name>
        <dbReference type="ChEBI" id="CHEBI:18420"/>
    </cofactor>
</comment>
<feature type="domain" description="Alpha-D-phosphohexomutase alpha/beta/alpha" evidence="11">
    <location>
        <begin position="275"/>
        <end position="394"/>
    </location>
</feature>
<keyword evidence="3" id="KW-0597">Phosphoprotein</keyword>
<dbReference type="GO" id="GO:0005975">
    <property type="term" value="P:carbohydrate metabolic process"/>
    <property type="evidence" value="ECO:0007669"/>
    <property type="project" value="InterPro"/>
</dbReference>
<dbReference type="Gene3D" id="3.30.310.50">
    <property type="entry name" value="Alpha-D-phosphohexomutase, C-terminal domain"/>
    <property type="match status" value="1"/>
</dbReference>
<feature type="domain" description="Alpha-D-phosphohexomutase C-terminal" evidence="8">
    <location>
        <begin position="434"/>
        <end position="482"/>
    </location>
</feature>
<dbReference type="KEGG" id="fper:ACH24_00930"/>
<dbReference type="EMBL" id="CP012505">
    <property type="protein sequence ID" value="ALB01378.1"/>
    <property type="molecule type" value="Genomic_DNA"/>
</dbReference>
<keyword evidence="13" id="KW-1185">Reference proteome</keyword>